<accession>A0A1H7VYH2</accession>
<gene>
    <name evidence="7" type="primary">livF</name>
    <name evidence="7" type="ORF">APU01nite_14130</name>
    <name evidence="8" type="ORF">SAMN04488100_12820</name>
</gene>
<dbReference type="Gene3D" id="3.40.50.300">
    <property type="entry name" value="P-loop containing nucleotide triphosphate hydrolases"/>
    <property type="match status" value="1"/>
</dbReference>
<dbReference type="PANTHER" id="PTHR43820:SF4">
    <property type="entry name" value="HIGH-AFFINITY BRANCHED-CHAIN AMINO ACID TRANSPORT ATP-BINDING PROTEIN LIVF"/>
    <property type="match status" value="1"/>
</dbReference>
<organism evidence="8 9">
    <name type="scientific">Alkalibacterium putridalgicola</name>
    <dbReference type="NCBI Taxonomy" id="426703"/>
    <lineage>
        <taxon>Bacteria</taxon>
        <taxon>Bacillati</taxon>
        <taxon>Bacillota</taxon>
        <taxon>Bacilli</taxon>
        <taxon>Lactobacillales</taxon>
        <taxon>Carnobacteriaceae</taxon>
        <taxon>Alkalibacterium</taxon>
    </lineage>
</organism>
<evidence type="ECO:0000256" key="4">
    <source>
        <dbReference type="ARBA" id="ARBA00022840"/>
    </source>
</evidence>
<dbReference type="Pfam" id="PF00005">
    <property type="entry name" value="ABC_tran"/>
    <property type="match status" value="1"/>
</dbReference>
<evidence type="ECO:0000256" key="5">
    <source>
        <dbReference type="ARBA" id="ARBA00022970"/>
    </source>
</evidence>
<sequence length="242" mass="26172">MSREPILEIKNLEVHYGPIRALKAIDITVYEGQVVALLGANGAGKTTTLRTLSGVVKPTNGTILFKGERLDKLAPEKITSSGISQSPEGRQIFGDLTVEENLKIGAYIIKSKKTLQENFKKVYGYFPVLRERKNQVASTLSGGEQQMLAIGRALMNNPKVLLLDEPSLGLAPLLVKEILEIVNTIAKDGVTVVIVEQNAAQTLKIADYAYVLEVGSISKEGEASELMNDSSLAEAYLGTVTN</sequence>
<dbReference type="GO" id="GO:0005524">
    <property type="term" value="F:ATP binding"/>
    <property type="evidence" value="ECO:0007669"/>
    <property type="project" value="UniProtKB-KW"/>
</dbReference>
<dbReference type="Proteomes" id="UP000198548">
    <property type="component" value="Unassembled WGS sequence"/>
</dbReference>
<protein>
    <submittedName>
        <fullName evidence="7">ABC transporter ATP-binding protein</fullName>
    </submittedName>
    <submittedName>
        <fullName evidence="8">Branched-chain amino acid transport system ATP-binding protein</fullName>
    </submittedName>
</protein>
<keyword evidence="5" id="KW-0029">Amino-acid transport</keyword>
<dbReference type="GO" id="GO:0015807">
    <property type="term" value="P:L-amino acid transport"/>
    <property type="evidence" value="ECO:0007669"/>
    <property type="project" value="TreeGrafter"/>
</dbReference>
<reference evidence="7 10" key="2">
    <citation type="submission" date="2019-07" db="EMBL/GenBank/DDBJ databases">
        <title>Whole genome shotgun sequence of Alkalibacterium putridalgicola NBRC 103243.</title>
        <authorList>
            <person name="Hosoyama A."/>
            <person name="Uohara A."/>
            <person name="Ohji S."/>
            <person name="Ichikawa N."/>
        </authorList>
    </citation>
    <scope>NUCLEOTIDE SEQUENCE [LARGE SCALE GENOMIC DNA]</scope>
    <source>
        <strain evidence="7 10">NBRC 103243</strain>
    </source>
</reference>
<dbReference type="STRING" id="426703.SAMN04488100_12820"/>
<dbReference type="InterPro" id="IPR030660">
    <property type="entry name" value="ABC_branched_ATPase_LivF/BraG"/>
</dbReference>
<feature type="domain" description="ABC transporter" evidence="6">
    <location>
        <begin position="7"/>
        <end position="239"/>
    </location>
</feature>
<dbReference type="InterPro" id="IPR017871">
    <property type="entry name" value="ABC_transporter-like_CS"/>
</dbReference>
<comment type="similarity">
    <text evidence="1">Belongs to the ABC transporter superfamily.</text>
</comment>
<evidence type="ECO:0000256" key="2">
    <source>
        <dbReference type="ARBA" id="ARBA00022448"/>
    </source>
</evidence>
<evidence type="ECO:0000313" key="7">
    <source>
        <dbReference type="EMBL" id="GEK89374.1"/>
    </source>
</evidence>
<dbReference type="PANTHER" id="PTHR43820">
    <property type="entry name" value="HIGH-AFFINITY BRANCHED-CHAIN AMINO ACID TRANSPORT ATP-BINDING PROTEIN LIVF"/>
    <property type="match status" value="1"/>
</dbReference>
<evidence type="ECO:0000313" key="10">
    <source>
        <dbReference type="Proteomes" id="UP000321425"/>
    </source>
</evidence>
<reference evidence="8 9" key="1">
    <citation type="submission" date="2016-10" db="EMBL/GenBank/DDBJ databases">
        <authorList>
            <person name="de Groot N.N."/>
        </authorList>
    </citation>
    <scope>NUCLEOTIDE SEQUENCE [LARGE SCALE GENOMIC DNA]</scope>
    <source>
        <strain evidence="8 9">DSM 19182</strain>
    </source>
</reference>
<dbReference type="InterPro" id="IPR052156">
    <property type="entry name" value="BCAA_Transport_ATP-bd_LivF"/>
</dbReference>
<name>A0A1H7VYH2_9LACT</name>
<evidence type="ECO:0000313" key="9">
    <source>
        <dbReference type="Proteomes" id="UP000198548"/>
    </source>
</evidence>
<dbReference type="InterPro" id="IPR003439">
    <property type="entry name" value="ABC_transporter-like_ATP-bd"/>
</dbReference>
<dbReference type="InterPro" id="IPR027417">
    <property type="entry name" value="P-loop_NTPase"/>
</dbReference>
<evidence type="ECO:0000256" key="3">
    <source>
        <dbReference type="ARBA" id="ARBA00022741"/>
    </source>
</evidence>
<evidence type="ECO:0000256" key="1">
    <source>
        <dbReference type="ARBA" id="ARBA00005417"/>
    </source>
</evidence>
<dbReference type="PROSITE" id="PS00211">
    <property type="entry name" value="ABC_TRANSPORTER_1"/>
    <property type="match status" value="1"/>
</dbReference>
<dbReference type="CDD" id="cd03224">
    <property type="entry name" value="ABC_TM1139_LivF_branched"/>
    <property type="match status" value="1"/>
</dbReference>
<dbReference type="SMART" id="SM00382">
    <property type="entry name" value="AAA"/>
    <property type="match status" value="1"/>
</dbReference>
<dbReference type="InterPro" id="IPR003593">
    <property type="entry name" value="AAA+_ATPase"/>
</dbReference>
<dbReference type="GO" id="GO:0015658">
    <property type="term" value="F:branched-chain amino acid transmembrane transporter activity"/>
    <property type="evidence" value="ECO:0007669"/>
    <property type="project" value="InterPro"/>
</dbReference>
<evidence type="ECO:0000259" key="6">
    <source>
        <dbReference type="PROSITE" id="PS50893"/>
    </source>
</evidence>
<dbReference type="Proteomes" id="UP000321425">
    <property type="component" value="Unassembled WGS sequence"/>
</dbReference>
<keyword evidence="4 8" id="KW-0067">ATP-binding</keyword>
<dbReference type="SUPFAM" id="SSF52540">
    <property type="entry name" value="P-loop containing nucleoside triphosphate hydrolases"/>
    <property type="match status" value="1"/>
</dbReference>
<dbReference type="GO" id="GO:0016887">
    <property type="term" value="F:ATP hydrolysis activity"/>
    <property type="evidence" value="ECO:0007669"/>
    <property type="project" value="InterPro"/>
</dbReference>
<keyword evidence="3" id="KW-0547">Nucleotide-binding</keyword>
<dbReference type="PROSITE" id="PS50893">
    <property type="entry name" value="ABC_TRANSPORTER_2"/>
    <property type="match status" value="1"/>
</dbReference>
<dbReference type="AlphaFoldDB" id="A0A1H7VYH2"/>
<dbReference type="EMBL" id="FOBL01000028">
    <property type="protein sequence ID" value="SEM13838.1"/>
    <property type="molecule type" value="Genomic_DNA"/>
</dbReference>
<evidence type="ECO:0000313" key="8">
    <source>
        <dbReference type="EMBL" id="SEM13838.1"/>
    </source>
</evidence>
<keyword evidence="2" id="KW-0813">Transport</keyword>
<dbReference type="EMBL" id="BJUX01000014">
    <property type="protein sequence ID" value="GEK89374.1"/>
    <property type="molecule type" value="Genomic_DNA"/>
</dbReference>
<dbReference type="PIRSF" id="PIRSF039137">
    <property type="entry name" value="ABC_branched_ATPase"/>
    <property type="match status" value="1"/>
</dbReference>
<proteinExistence type="inferred from homology"/>
<keyword evidence="10" id="KW-1185">Reference proteome</keyword>